<dbReference type="PANTHER" id="PTHR46169">
    <property type="entry name" value="DNA REPLICATION-RELATED ELEMENT FACTOR, ISOFORM A"/>
    <property type="match status" value="1"/>
</dbReference>
<dbReference type="OrthoDB" id="1607513at2759"/>
<comment type="caution">
    <text evidence="3">The sequence shown here is derived from an EMBL/GenBank/DDBJ whole genome shotgun (WGS) entry which is preliminary data.</text>
</comment>
<accession>A0A9Q1GC22</accession>
<dbReference type="GO" id="GO:0046983">
    <property type="term" value="F:protein dimerization activity"/>
    <property type="evidence" value="ECO:0007669"/>
    <property type="project" value="InterPro"/>
</dbReference>
<dbReference type="PANTHER" id="PTHR46169:SF29">
    <property type="entry name" value="DNA REPLICATION-RELATED ELEMENT FACTOR, ISOFORM A"/>
    <property type="match status" value="1"/>
</dbReference>
<dbReference type="EMBL" id="JAINUF010000001">
    <property type="protein sequence ID" value="KAJ8381424.1"/>
    <property type="molecule type" value="Genomic_DNA"/>
</dbReference>
<feature type="compositionally biased region" description="Basic and acidic residues" evidence="1">
    <location>
        <begin position="209"/>
        <end position="223"/>
    </location>
</feature>
<dbReference type="Pfam" id="PF05699">
    <property type="entry name" value="Dimer_Tnp_hAT"/>
    <property type="match status" value="1"/>
</dbReference>
<dbReference type="InterPro" id="IPR052717">
    <property type="entry name" value="Vacuolar_transposase_reg"/>
</dbReference>
<dbReference type="GO" id="GO:0006357">
    <property type="term" value="P:regulation of transcription by RNA polymerase II"/>
    <property type="evidence" value="ECO:0007669"/>
    <property type="project" value="TreeGrafter"/>
</dbReference>
<sequence>MSTLSYITATCHHIDEKWDIKSHVLTMEKMEERHTAENLRTALTTIIAEWVGDSSKVSAVVHDNTANIVKANDGCCILSDRTVTKPSDARNLELRDEYWRTMEEITPVLKLLEVATTATCGERAVSLSVVYSVVCGLMNEHLRPSEENSISFNTFVNAVRKSLEDRFKPSDRETGAHPALVTSVLDPRHKKLKFVARDIRDAARSHVEDLYQQEKTRTDRSTVQDDPENTEVGKRKRESAMSFLLGSTYDEDTTERSELETYLMQPAAHFDSDPLLWWKAHEEEYPVLARLARRYLCIPATSVLSERVFSASGLLVSRLRSRLLPEHVNMLVFLNKNLHK</sequence>
<organism evidence="3 4">
    <name type="scientific">Synaphobranchus kaupii</name>
    <name type="common">Kaup's arrowtooth eel</name>
    <dbReference type="NCBI Taxonomy" id="118154"/>
    <lineage>
        <taxon>Eukaryota</taxon>
        <taxon>Metazoa</taxon>
        <taxon>Chordata</taxon>
        <taxon>Craniata</taxon>
        <taxon>Vertebrata</taxon>
        <taxon>Euteleostomi</taxon>
        <taxon>Actinopterygii</taxon>
        <taxon>Neopterygii</taxon>
        <taxon>Teleostei</taxon>
        <taxon>Anguilliformes</taxon>
        <taxon>Synaphobranchidae</taxon>
        <taxon>Synaphobranchus</taxon>
    </lineage>
</organism>
<feature type="domain" description="HAT C-terminal dimerisation" evidence="2">
    <location>
        <begin position="258"/>
        <end position="338"/>
    </location>
</feature>
<dbReference type="AlphaFoldDB" id="A0A9Q1GC22"/>
<dbReference type="SUPFAM" id="SSF53098">
    <property type="entry name" value="Ribonuclease H-like"/>
    <property type="match status" value="1"/>
</dbReference>
<evidence type="ECO:0000313" key="4">
    <source>
        <dbReference type="Proteomes" id="UP001152622"/>
    </source>
</evidence>
<dbReference type="InterPro" id="IPR008906">
    <property type="entry name" value="HATC_C_dom"/>
</dbReference>
<evidence type="ECO:0000313" key="3">
    <source>
        <dbReference type="EMBL" id="KAJ8381424.1"/>
    </source>
</evidence>
<gene>
    <name evidence="3" type="ORF">SKAU_G00022020</name>
</gene>
<feature type="region of interest" description="Disordered" evidence="1">
    <location>
        <begin position="209"/>
        <end position="235"/>
    </location>
</feature>
<dbReference type="InterPro" id="IPR012337">
    <property type="entry name" value="RNaseH-like_sf"/>
</dbReference>
<evidence type="ECO:0000259" key="2">
    <source>
        <dbReference type="Pfam" id="PF05699"/>
    </source>
</evidence>
<evidence type="ECO:0000256" key="1">
    <source>
        <dbReference type="SAM" id="MobiDB-lite"/>
    </source>
</evidence>
<dbReference type="GO" id="GO:0005634">
    <property type="term" value="C:nucleus"/>
    <property type="evidence" value="ECO:0007669"/>
    <property type="project" value="TreeGrafter"/>
</dbReference>
<reference evidence="3" key="1">
    <citation type="journal article" date="2023" name="Science">
        <title>Genome structures resolve the early diversification of teleost fishes.</title>
        <authorList>
            <person name="Parey E."/>
            <person name="Louis A."/>
            <person name="Montfort J."/>
            <person name="Bouchez O."/>
            <person name="Roques C."/>
            <person name="Iampietro C."/>
            <person name="Lluch J."/>
            <person name="Castinel A."/>
            <person name="Donnadieu C."/>
            <person name="Desvignes T."/>
            <person name="Floi Bucao C."/>
            <person name="Jouanno E."/>
            <person name="Wen M."/>
            <person name="Mejri S."/>
            <person name="Dirks R."/>
            <person name="Jansen H."/>
            <person name="Henkel C."/>
            <person name="Chen W.J."/>
            <person name="Zahm M."/>
            <person name="Cabau C."/>
            <person name="Klopp C."/>
            <person name="Thompson A.W."/>
            <person name="Robinson-Rechavi M."/>
            <person name="Braasch I."/>
            <person name="Lecointre G."/>
            <person name="Bobe J."/>
            <person name="Postlethwait J.H."/>
            <person name="Berthelot C."/>
            <person name="Roest Crollius H."/>
            <person name="Guiguen Y."/>
        </authorList>
    </citation>
    <scope>NUCLEOTIDE SEQUENCE</scope>
    <source>
        <strain evidence="3">WJC10195</strain>
    </source>
</reference>
<keyword evidence="4" id="KW-1185">Reference proteome</keyword>
<name>A0A9Q1GC22_SYNKA</name>
<protein>
    <recommendedName>
        <fullName evidence="2">HAT C-terminal dimerisation domain-containing protein</fullName>
    </recommendedName>
</protein>
<dbReference type="Proteomes" id="UP001152622">
    <property type="component" value="Chromosome 1"/>
</dbReference>
<proteinExistence type="predicted"/>